<organism evidence="2 3">
    <name type="scientific">Halocaridina rubra</name>
    <name type="common">Hawaiian red shrimp</name>
    <dbReference type="NCBI Taxonomy" id="373956"/>
    <lineage>
        <taxon>Eukaryota</taxon>
        <taxon>Metazoa</taxon>
        <taxon>Ecdysozoa</taxon>
        <taxon>Arthropoda</taxon>
        <taxon>Crustacea</taxon>
        <taxon>Multicrustacea</taxon>
        <taxon>Malacostraca</taxon>
        <taxon>Eumalacostraca</taxon>
        <taxon>Eucarida</taxon>
        <taxon>Decapoda</taxon>
        <taxon>Pleocyemata</taxon>
        <taxon>Caridea</taxon>
        <taxon>Atyoidea</taxon>
        <taxon>Atyidae</taxon>
        <taxon>Halocaridina</taxon>
    </lineage>
</organism>
<reference evidence="2 3" key="1">
    <citation type="submission" date="2023-11" db="EMBL/GenBank/DDBJ databases">
        <title>Halocaridina rubra genome assembly.</title>
        <authorList>
            <person name="Smith C."/>
        </authorList>
    </citation>
    <scope>NUCLEOTIDE SEQUENCE [LARGE SCALE GENOMIC DNA]</scope>
    <source>
        <strain evidence="2">EP-1</strain>
        <tissue evidence="2">Whole</tissue>
    </source>
</reference>
<evidence type="ECO:0000313" key="3">
    <source>
        <dbReference type="Proteomes" id="UP001381693"/>
    </source>
</evidence>
<name>A0AAN9AD22_HALRR</name>
<dbReference type="EMBL" id="JAXCGZ010006271">
    <property type="protein sequence ID" value="KAK7079912.1"/>
    <property type="molecule type" value="Genomic_DNA"/>
</dbReference>
<evidence type="ECO:0000313" key="2">
    <source>
        <dbReference type="EMBL" id="KAK7079912.1"/>
    </source>
</evidence>
<dbReference type="AlphaFoldDB" id="A0AAN9AD22"/>
<feature type="region of interest" description="Disordered" evidence="1">
    <location>
        <begin position="488"/>
        <end position="507"/>
    </location>
</feature>
<protein>
    <submittedName>
        <fullName evidence="2">Uncharacterized protein</fullName>
    </submittedName>
</protein>
<gene>
    <name evidence="2" type="ORF">SK128_017938</name>
</gene>
<sequence length="518" mass="58500">MPSQNYDSFRQVTSGACQDLRQPSIYQQSAGYPDHALDSRAESTVAGCHTSEFHFKSSWVNEFDRSNTEIEEGNWRGCQVPFYEDIHFNHPFSGRVYFDFNSQGNVEQSTVSQVVLSPEYHLFSQQSSYIAANLPQVEHLPDINQSSLDSQLQHREYALHNPMNSPPVMVESDVGMADGGLGNILSITSTILDPPDPGAEGCRPPSLVDVRGQSLPHQKIHVHPTYAHHWMCESSHLPSMNWLQVDKGIWRPGSRTLHETRLREYQETPSQQQSNKHHLSSLQPICVSNTEIEESNWRGCQLPFYEDIHFNHPFSGRVYFDFNSQGNVEQSTVSQVVLSPEYHLFSQQSSYIAANLPQVEHLPDINQSLLDSQLQHREYALHNPMNSPPVMVESDVGMADGGLGNILSITSTILDPPDPGAEVFLPPSLVDVRGQSLPHQEIHVHPTYAHHWMCESSHSPSMNWLQVDKGIWRPGSRTLHETRLRKYQETPSQQQSNEHHLSSLQPLEADAELCSQAV</sequence>
<accession>A0AAN9AD22</accession>
<comment type="caution">
    <text evidence="2">The sequence shown here is derived from an EMBL/GenBank/DDBJ whole genome shotgun (WGS) entry which is preliminary data.</text>
</comment>
<keyword evidence="3" id="KW-1185">Reference proteome</keyword>
<dbReference type="Proteomes" id="UP001381693">
    <property type="component" value="Unassembled WGS sequence"/>
</dbReference>
<evidence type="ECO:0000256" key="1">
    <source>
        <dbReference type="SAM" id="MobiDB-lite"/>
    </source>
</evidence>
<proteinExistence type="predicted"/>